<feature type="region of interest" description="Disordered" evidence="1">
    <location>
        <begin position="59"/>
        <end position="131"/>
    </location>
</feature>
<reference evidence="2" key="1">
    <citation type="submission" date="2013-07" db="EMBL/GenBank/DDBJ databases">
        <title>The Genome Sequence of Cryptococcus bestiolae CBS10118.</title>
        <authorList>
            <consortium name="The Broad Institute Genome Sequencing Platform"/>
            <person name="Cuomo C."/>
            <person name="Litvintseva A."/>
            <person name="Chen Y."/>
            <person name="Heitman J."/>
            <person name="Sun S."/>
            <person name="Springer D."/>
            <person name="Dromer F."/>
            <person name="Young S.K."/>
            <person name="Zeng Q."/>
            <person name="Gargeya S."/>
            <person name="Fitzgerald M."/>
            <person name="Abouelleil A."/>
            <person name="Alvarado L."/>
            <person name="Berlin A.M."/>
            <person name="Chapman S.B."/>
            <person name="Dewar J."/>
            <person name="Goldberg J."/>
            <person name="Griggs A."/>
            <person name="Gujja S."/>
            <person name="Hansen M."/>
            <person name="Howarth C."/>
            <person name="Imamovic A."/>
            <person name="Larimer J."/>
            <person name="McCowan C."/>
            <person name="Murphy C."/>
            <person name="Pearson M."/>
            <person name="Priest M."/>
            <person name="Roberts A."/>
            <person name="Saif S."/>
            <person name="Shea T."/>
            <person name="Sykes S."/>
            <person name="Wortman J."/>
            <person name="Nusbaum C."/>
            <person name="Birren B."/>
        </authorList>
    </citation>
    <scope>NUCLEOTIDE SEQUENCE [LARGE SCALE GENOMIC DNA]</scope>
    <source>
        <strain evidence="2">CBS 10118</strain>
    </source>
</reference>
<accession>A0A1B9GBL4</accession>
<evidence type="ECO:0000313" key="2">
    <source>
        <dbReference type="EMBL" id="OCF28409.1"/>
    </source>
</evidence>
<dbReference type="EMBL" id="KI894019">
    <property type="protein sequence ID" value="OCF28409.1"/>
    <property type="molecule type" value="Genomic_DNA"/>
</dbReference>
<feature type="compositionally biased region" description="Polar residues" evidence="1">
    <location>
        <begin position="122"/>
        <end position="131"/>
    </location>
</feature>
<organism evidence="2">
    <name type="scientific">Kwoniella bestiolae CBS 10118</name>
    <dbReference type="NCBI Taxonomy" id="1296100"/>
    <lineage>
        <taxon>Eukaryota</taxon>
        <taxon>Fungi</taxon>
        <taxon>Dikarya</taxon>
        <taxon>Basidiomycota</taxon>
        <taxon>Agaricomycotina</taxon>
        <taxon>Tremellomycetes</taxon>
        <taxon>Tremellales</taxon>
        <taxon>Cryptococcaceae</taxon>
        <taxon>Kwoniella</taxon>
    </lineage>
</organism>
<feature type="compositionally biased region" description="Polar residues" evidence="1">
    <location>
        <begin position="63"/>
        <end position="86"/>
    </location>
</feature>
<reference evidence="2" key="2">
    <citation type="submission" date="2014-01" db="EMBL/GenBank/DDBJ databases">
        <title>Evolution of pathogenesis and genome organization in the Tremellales.</title>
        <authorList>
            <person name="Cuomo C."/>
            <person name="Litvintseva A."/>
            <person name="Heitman J."/>
            <person name="Chen Y."/>
            <person name="Sun S."/>
            <person name="Springer D."/>
            <person name="Dromer F."/>
            <person name="Young S."/>
            <person name="Zeng Q."/>
            <person name="Chapman S."/>
            <person name="Gujja S."/>
            <person name="Saif S."/>
            <person name="Birren B."/>
        </authorList>
    </citation>
    <scope>NUCLEOTIDE SEQUENCE</scope>
    <source>
        <strain evidence="2">CBS 10118</strain>
    </source>
</reference>
<sequence length="131" mass="14121">MWPSSWLGKLEILCAGYVMFGVTAGALVSAPTMQYECKGGLSGVSSSVAEHGFPRGINGATWGAQSAEQDQYNQQHDSTYVTPTNEDGSHAGAGSLYVQGVPREQDSEINEYNIPEKFRSESYAQNSTHPN</sequence>
<protein>
    <submittedName>
        <fullName evidence="2">Uncharacterized protein</fullName>
    </submittedName>
</protein>
<proteinExistence type="predicted"/>
<dbReference type="AlphaFoldDB" id="A0A1B9GBL4"/>
<evidence type="ECO:0000256" key="1">
    <source>
        <dbReference type="SAM" id="MobiDB-lite"/>
    </source>
</evidence>
<dbReference type="VEuPathDB" id="FungiDB:I302_03268"/>
<gene>
    <name evidence="2" type="ORF">I302_03268</name>
</gene>
<name>A0A1B9GBL4_9TREE</name>